<keyword evidence="3" id="KW-1185">Reference proteome</keyword>
<reference evidence="2 3" key="1">
    <citation type="submission" date="2024-01" db="EMBL/GenBank/DDBJ databases">
        <title>A telomere-to-telomere, gap-free genome of sweet tea (Lithocarpus litseifolius).</title>
        <authorList>
            <person name="Zhou J."/>
        </authorList>
    </citation>
    <scope>NUCLEOTIDE SEQUENCE [LARGE SCALE GENOMIC DNA]</scope>
    <source>
        <strain evidence="2">Zhou-2022a</strain>
        <tissue evidence="2">Leaf</tissue>
    </source>
</reference>
<dbReference type="EMBL" id="JAZDWU010000006">
    <property type="protein sequence ID" value="KAK9998064.1"/>
    <property type="molecule type" value="Genomic_DNA"/>
</dbReference>
<dbReference type="PANTHER" id="PTHR43349">
    <property type="entry name" value="PINORESINOL REDUCTASE-RELATED"/>
    <property type="match status" value="1"/>
</dbReference>
<sequence>MTVTPSVSSAKGRVLIVGATGFIGQFVTESSLDAGRSTYVLVRPSACGPSKAKIIKAFQDRGAIILHGVVNDKEFMEKILREHEIDIVISAVGANWEYILNVWQRFLPSEFGHDVDRADPVEPGLSIYEAKRRVRRLVEESGVPYTYISCNSIASWPYHNTHPSEVLPPLDQFQIYGDGSVKGDLKIINP</sequence>
<dbReference type="GO" id="GO:0009807">
    <property type="term" value="P:lignan biosynthetic process"/>
    <property type="evidence" value="ECO:0007669"/>
    <property type="project" value="UniProtKB-ARBA"/>
</dbReference>
<name>A0AAW2CIP0_9ROSI</name>
<proteinExistence type="predicted"/>
<dbReference type="Pfam" id="PF05368">
    <property type="entry name" value="NmrA"/>
    <property type="match status" value="1"/>
</dbReference>
<evidence type="ECO:0000313" key="3">
    <source>
        <dbReference type="Proteomes" id="UP001459277"/>
    </source>
</evidence>
<dbReference type="Gene3D" id="3.40.50.720">
    <property type="entry name" value="NAD(P)-binding Rossmann-like Domain"/>
    <property type="match status" value="1"/>
</dbReference>
<protein>
    <recommendedName>
        <fullName evidence="1">NmrA-like domain-containing protein</fullName>
    </recommendedName>
</protein>
<evidence type="ECO:0000259" key="1">
    <source>
        <dbReference type="Pfam" id="PF05368"/>
    </source>
</evidence>
<dbReference type="Proteomes" id="UP001459277">
    <property type="component" value="Unassembled WGS sequence"/>
</dbReference>
<dbReference type="InterPro" id="IPR036291">
    <property type="entry name" value="NAD(P)-bd_dom_sf"/>
</dbReference>
<dbReference type="InterPro" id="IPR008030">
    <property type="entry name" value="NmrA-like"/>
</dbReference>
<dbReference type="InterPro" id="IPR050608">
    <property type="entry name" value="NmrA-type/Isoflavone_red_sf"/>
</dbReference>
<evidence type="ECO:0000313" key="2">
    <source>
        <dbReference type="EMBL" id="KAK9998064.1"/>
    </source>
</evidence>
<accession>A0AAW2CIP0</accession>
<gene>
    <name evidence="2" type="ORF">SO802_017667</name>
</gene>
<comment type="caution">
    <text evidence="2">The sequence shown here is derived from an EMBL/GenBank/DDBJ whole genome shotgun (WGS) entry which is preliminary data.</text>
</comment>
<dbReference type="SUPFAM" id="SSF51735">
    <property type="entry name" value="NAD(P)-binding Rossmann-fold domains"/>
    <property type="match status" value="1"/>
</dbReference>
<organism evidence="2 3">
    <name type="scientific">Lithocarpus litseifolius</name>
    <dbReference type="NCBI Taxonomy" id="425828"/>
    <lineage>
        <taxon>Eukaryota</taxon>
        <taxon>Viridiplantae</taxon>
        <taxon>Streptophyta</taxon>
        <taxon>Embryophyta</taxon>
        <taxon>Tracheophyta</taxon>
        <taxon>Spermatophyta</taxon>
        <taxon>Magnoliopsida</taxon>
        <taxon>eudicotyledons</taxon>
        <taxon>Gunneridae</taxon>
        <taxon>Pentapetalae</taxon>
        <taxon>rosids</taxon>
        <taxon>fabids</taxon>
        <taxon>Fagales</taxon>
        <taxon>Fagaceae</taxon>
        <taxon>Lithocarpus</taxon>
    </lineage>
</organism>
<dbReference type="AlphaFoldDB" id="A0AAW2CIP0"/>
<feature type="domain" description="NmrA-like" evidence="1">
    <location>
        <begin position="11"/>
        <end position="156"/>
    </location>
</feature>
<dbReference type="PANTHER" id="PTHR43349:SF16">
    <property type="entry name" value="LEUCANTHOCYANIDIN REDUCTASE"/>
    <property type="match status" value="1"/>
</dbReference>